<comment type="similarity">
    <text evidence="1">Belongs to the transferase hexapeptide repeat family.</text>
</comment>
<dbReference type="Gene3D" id="1.10.3130.10">
    <property type="entry name" value="serine acetyltransferase, domain 1"/>
    <property type="match status" value="1"/>
</dbReference>
<proteinExistence type="inferred from homology"/>
<evidence type="ECO:0000313" key="9">
    <source>
        <dbReference type="Proteomes" id="UP000289758"/>
    </source>
</evidence>
<dbReference type="CDD" id="cd03354">
    <property type="entry name" value="LbH_SAT"/>
    <property type="match status" value="1"/>
</dbReference>
<organism evidence="8 9">
    <name type="scientific">Halarcobacter ebronensis</name>
    <dbReference type="NCBI Taxonomy" id="1462615"/>
    <lineage>
        <taxon>Bacteria</taxon>
        <taxon>Pseudomonadati</taxon>
        <taxon>Campylobacterota</taxon>
        <taxon>Epsilonproteobacteria</taxon>
        <taxon>Campylobacterales</taxon>
        <taxon>Arcobacteraceae</taxon>
        <taxon>Halarcobacter</taxon>
    </lineage>
</organism>
<keyword evidence="5" id="KW-0012">Acyltransferase</keyword>
<dbReference type="Proteomes" id="UP000289758">
    <property type="component" value="Unassembled WGS sequence"/>
</dbReference>
<evidence type="ECO:0000256" key="4">
    <source>
        <dbReference type="ARBA" id="ARBA00022679"/>
    </source>
</evidence>
<keyword evidence="4 8" id="KW-0808">Transferase</keyword>
<keyword evidence="3" id="KW-0028">Amino-acid biosynthesis</keyword>
<dbReference type="NCBIfam" id="NF041874">
    <property type="entry name" value="EPS_EpsC"/>
    <property type="match status" value="1"/>
</dbReference>
<evidence type="ECO:0000256" key="3">
    <source>
        <dbReference type="ARBA" id="ARBA00022605"/>
    </source>
</evidence>
<comment type="caution">
    <text evidence="8">The sequence shown here is derived from an EMBL/GenBank/DDBJ whole genome shotgun (WGS) entry which is preliminary data.</text>
</comment>
<accession>A0A4Q1AT23</accession>
<evidence type="ECO:0000256" key="1">
    <source>
        <dbReference type="ARBA" id="ARBA00007274"/>
    </source>
</evidence>
<dbReference type="InterPro" id="IPR053376">
    <property type="entry name" value="Serine_acetyltransferase"/>
</dbReference>
<dbReference type="InterPro" id="IPR011004">
    <property type="entry name" value="Trimer_LpxA-like_sf"/>
</dbReference>
<dbReference type="SUPFAM" id="SSF51161">
    <property type="entry name" value="Trimeric LpxA-like enzymes"/>
    <property type="match status" value="1"/>
</dbReference>
<keyword evidence="9" id="KW-1185">Reference proteome</keyword>
<dbReference type="Gene3D" id="2.160.10.10">
    <property type="entry name" value="Hexapeptide repeat proteins"/>
    <property type="match status" value="1"/>
</dbReference>
<evidence type="ECO:0000313" key="10">
    <source>
        <dbReference type="Proteomes" id="UP000290172"/>
    </source>
</evidence>
<dbReference type="AlphaFoldDB" id="A0A4Q1AT23"/>
<dbReference type="GO" id="GO:0009001">
    <property type="term" value="F:serine O-acetyltransferase activity"/>
    <property type="evidence" value="ECO:0007669"/>
    <property type="project" value="UniProtKB-EC"/>
</dbReference>
<dbReference type="FunFam" id="2.160.10.10:FF:000007">
    <property type="entry name" value="Serine acetyltransferase"/>
    <property type="match status" value="1"/>
</dbReference>
<dbReference type="InterPro" id="IPR005881">
    <property type="entry name" value="Ser_O-AcTrfase"/>
</dbReference>
<dbReference type="GO" id="GO:0006535">
    <property type="term" value="P:cysteine biosynthetic process from serine"/>
    <property type="evidence" value="ECO:0007669"/>
    <property type="project" value="InterPro"/>
</dbReference>
<evidence type="ECO:0000313" key="8">
    <source>
        <dbReference type="EMBL" id="RXK07671.1"/>
    </source>
</evidence>
<reference evidence="9 10" key="1">
    <citation type="submission" date="2017-10" db="EMBL/GenBank/DDBJ databases">
        <title>Genomics of the genus Arcobacter.</title>
        <authorList>
            <person name="Perez-Cataluna A."/>
            <person name="Figueras M.J."/>
        </authorList>
    </citation>
    <scope>NUCLEOTIDE SEQUENCE [LARGE SCALE GENOMIC DNA]</scope>
    <source>
        <strain evidence="8 9">CECT 8441</strain>
        <strain evidence="7 10">CECT 8993</strain>
    </source>
</reference>
<dbReference type="EMBL" id="PDKJ01000001">
    <property type="protein sequence ID" value="RXJ69994.1"/>
    <property type="molecule type" value="Genomic_DNA"/>
</dbReference>
<dbReference type="EC" id="2.3.1.30" evidence="2"/>
<dbReference type="GO" id="GO:0005737">
    <property type="term" value="C:cytoplasm"/>
    <property type="evidence" value="ECO:0007669"/>
    <property type="project" value="InterPro"/>
</dbReference>
<evidence type="ECO:0000313" key="7">
    <source>
        <dbReference type="EMBL" id="RXJ69994.1"/>
    </source>
</evidence>
<evidence type="ECO:0000256" key="2">
    <source>
        <dbReference type="ARBA" id="ARBA00013266"/>
    </source>
</evidence>
<name>A0A4Q1AT23_9BACT</name>
<dbReference type="PANTHER" id="PTHR42811">
    <property type="entry name" value="SERINE ACETYLTRANSFERASE"/>
    <property type="match status" value="1"/>
</dbReference>
<comment type="catalytic activity">
    <reaction evidence="6">
        <text>L-serine + acetyl-CoA = O-acetyl-L-serine + CoA</text>
        <dbReference type="Rhea" id="RHEA:24560"/>
        <dbReference type="ChEBI" id="CHEBI:33384"/>
        <dbReference type="ChEBI" id="CHEBI:57287"/>
        <dbReference type="ChEBI" id="CHEBI:57288"/>
        <dbReference type="ChEBI" id="CHEBI:58340"/>
        <dbReference type="EC" id="2.3.1.30"/>
    </reaction>
</comment>
<dbReference type="OrthoDB" id="9801456at2"/>
<dbReference type="EMBL" id="PDKK01000002">
    <property type="protein sequence ID" value="RXK07671.1"/>
    <property type="molecule type" value="Genomic_DNA"/>
</dbReference>
<evidence type="ECO:0000256" key="5">
    <source>
        <dbReference type="ARBA" id="ARBA00023315"/>
    </source>
</evidence>
<sequence length="258" mass="28763">MNDENTINELIAEIESENKKLGLWNQIKEDFSVPKLNDPALNSTIELFFNYPGVWAIINHRIAHRLYKKGFKLISRVIMGLTQFFCHMDIHPAATIGRRVFIDHGIGVVIGETTIIENDVLIYQGVTLGGVSLNKGKRHPTIRANSVIGSGAKVLGNITVGKNGKIGANSVVICDVPKNSTAVGVPAKVIKRDCKNERLNHSDLPDINKEMFEYLLKRVAILEHALKDHEGIDLTNEDHDLECIYKKFIGAMNSIEKE</sequence>
<dbReference type="Proteomes" id="UP000290172">
    <property type="component" value="Unassembled WGS sequence"/>
</dbReference>
<protein>
    <recommendedName>
        <fullName evidence="2">serine O-acetyltransferase</fullName>
        <ecNumber evidence="2">2.3.1.30</ecNumber>
    </recommendedName>
</protein>
<evidence type="ECO:0000256" key="6">
    <source>
        <dbReference type="ARBA" id="ARBA00049486"/>
    </source>
</evidence>
<dbReference type="RefSeq" id="WP_128977805.1">
    <property type="nucleotide sequence ID" value="NZ_CP053836.1"/>
</dbReference>
<gene>
    <name evidence="8" type="primary">cysE</name>
    <name evidence="8" type="ORF">CRV07_04205</name>
    <name evidence="7" type="ORF">CRV08_00070</name>
</gene>
<dbReference type="InterPro" id="IPR042122">
    <property type="entry name" value="Ser_AcTrfase_N_sf"/>
</dbReference>
<dbReference type="InterPro" id="IPR045304">
    <property type="entry name" value="LbH_SAT"/>
</dbReference>
<dbReference type="NCBIfam" id="TIGR01172">
    <property type="entry name" value="cysE"/>
    <property type="match status" value="1"/>
</dbReference>